<dbReference type="PANTHER" id="PTHR30419">
    <property type="entry name" value="HTH-TYPE TRANSCRIPTIONAL REGULATOR YBHD"/>
    <property type="match status" value="1"/>
</dbReference>
<dbReference type="AlphaFoldDB" id="A0A4R3YMS4"/>
<dbReference type="PRINTS" id="PR00039">
    <property type="entry name" value="HTHLYSR"/>
</dbReference>
<evidence type="ECO:0000259" key="5">
    <source>
        <dbReference type="PROSITE" id="PS50931"/>
    </source>
</evidence>
<organism evidence="6 7">
    <name type="scientific">Longibaculum muris</name>
    <dbReference type="NCBI Taxonomy" id="1796628"/>
    <lineage>
        <taxon>Bacteria</taxon>
        <taxon>Bacillati</taxon>
        <taxon>Bacillota</taxon>
        <taxon>Erysipelotrichia</taxon>
        <taxon>Erysipelotrichales</taxon>
        <taxon>Coprobacillaceae</taxon>
        <taxon>Longibaculum</taxon>
    </lineage>
</organism>
<keyword evidence="7" id="KW-1185">Reference proteome</keyword>
<dbReference type="GeneID" id="98916339"/>
<dbReference type="InterPro" id="IPR036390">
    <property type="entry name" value="WH_DNA-bd_sf"/>
</dbReference>
<comment type="caution">
    <text evidence="6">The sequence shown here is derived from an EMBL/GenBank/DDBJ whole genome shotgun (WGS) entry which is preliminary data.</text>
</comment>
<dbReference type="GO" id="GO:0003677">
    <property type="term" value="F:DNA binding"/>
    <property type="evidence" value="ECO:0007669"/>
    <property type="project" value="UniProtKB-KW"/>
</dbReference>
<sequence length="291" mass="33178">MELRVLQYFLAIAREENISKAAEYLHITQPTLSRQIKELEEELGKTLFIRGNRKIILTEDGMLLRKRAEEITNLVEKTELEMMANESILKGDIYIGGGETDAMRFIARTVQQVQSIHPLIKVHLYSGNAQDVIEKLDNGLIDFGIILDPADMSKYDFIKLPAYDTWGVLMRKDSPLAQLDVITPDDLINQPIICSRQEMVNNELSGWMNGEFEKLNIIATYNLIYNASLMVEEGMGYALCLDKLVNTTGDSSLCFRPLSPTLTVGMALVWKKYQVFSRASQYFLKILRQQL</sequence>
<feature type="domain" description="HTH lysR-type" evidence="5">
    <location>
        <begin position="1"/>
        <end position="58"/>
    </location>
</feature>
<comment type="similarity">
    <text evidence="1">Belongs to the LysR transcriptional regulatory family.</text>
</comment>
<dbReference type="Pfam" id="PF03466">
    <property type="entry name" value="LysR_substrate"/>
    <property type="match status" value="1"/>
</dbReference>
<accession>A0A4R3YMS4</accession>
<dbReference type="Gene3D" id="3.40.190.290">
    <property type="match status" value="1"/>
</dbReference>
<dbReference type="RefSeq" id="WP_066445722.1">
    <property type="nucleotide sequence ID" value="NZ_JADMQS010000048.1"/>
</dbReference>
<dbReference type="GO" id="GO:0003700">
    <property type="term" value="F:DNA-binding transcription factor activity"/>
    <property type="evidence" value="ECO:0007669"/>
    <property type="project" value="InterPro"/>
</dbReference>
<dbReference type="Pfam" id="PF00126">
    <property type="entry name" value="HTH_1"/>
    <property type="match status" value="1"/>
</dbReference>
<dbReference type="SUPFAM" id="SSF53850">
    <property type="entry name" value="Periplasmic binding protein-like II"/>
    <property type="match status" value="1"/>
</dbReference>
<dbReference type="GO" id="GO:0005829">
    <property type="term" value="C:cytosol"/>
    <property type="evidence" value="ECO:0007669"/>
    <property type="project" value="TreeGrafter"/>
</dbReference>
<evidence type="ECO:0000256" key="1">
    <source>
        <dbReference type="ARBA" id="ARBA00009437"/>
    </source>
</evidence>
<evidence type="ECO:0000256" key="2">
    <source>
        <dbReference type="ARBA" id="ARBA00023015"/>
    </source>
</evidence>
<reference evidence="6 7" key="1">
    <citation type="submission" date="2019-03" db="EMBL/GenBank/DDBJ databases">
        <title>Genomic Encyclopedia of Type Strains, Phase IV (KMG-IV): sequencing the most valuable type-strain genomes for metagenomic binning, comparative biology and taxonomic classification.</title>
        <authorList>
            <person name="Goeker M."/>
        </authorList>
    </citation>
    <scope>NUCLEOTIDE SEQUENCE [LARGE SCALE GENOMIC DNA]</scope>
    <source>
        <strain evidence="6 7">DSM 29487</strain>
    </source>
</reference>
<gene>
    <name evidence="6" type="ORF">EDD60_12335</name>
</gene>
<dbReference type="CDD" id="cd05466">
    <property type="entry name" value="PBP2_LTTR_substrate"/>
    <property type="match status" value="1"/>
</dbReference>
<dbReference type="InterPro" id="IPR005119">
    <property type="entry name" value="LysR_subst-bd"/>
</dbReference>
<evidence type="ECO:0000313" key="7">
    <source>
        <dbReference type="Proteomes" id="UP000295515"/>
    </source>
</evidence>
<keyword evidence="4" id="KW-0804">Transcription</keyword>
<evidence type="ECO:0000256" key="4">
    <source>
        <dbReference type="ARBA" id="ARBA00023163"/>
    </source>
</evidence>
<dbReference type="InterPro" id="IPR036388">
    <property type="entry name" value="WH-like_DNA-bd_sf"/>
</dbReference>
<dbReference type="PANTHER" id="PTHR30419:SF8">
    <property type="entry name" value="NITROGEN ASSIMILATION TRANSCRIPTIONAL ACTIVATOR-RELATED"/>
    <property type="match status" value="1"/>
</dbReference>
<dbReference type="Gene3D" id="1.10.10.10">
    <property type="entry name" value="Winged helix-like DNA-binding domain superfamily/Winged helix DNA-binding domain"/>
    <property type="match status" value="1"/>
</dbReference>
<keyword evidence="3 6" id="KW-0238">DNA-binding</keyword>
<dbReference type="PROSITE" id="PS50931">
    <property type="entry name" value="HTH_LYSR"/>
    <property type="match status" value="1"/>
</dbReference>
<proteinExistence type="inferred from homology"/>
<dbReference type="InterPro" id="IPR000847">
    <property type="entry name" value="LysR_HTH_N"/>
</dbReference>
<evidence type="ECO:0000256" key="3">
    <source>
        <dbReference type="ARBA" id="ARBA00023125"/>
    </source>
</evidence>
<dbReference type="FunFam" id="1.10.10.10:FF:000001">
    <property type="entry name" value="LysR family transcriptional regulator"/>
    <property type="match status" value="1"/>
</dbReference>
<protein>
    <submittedName>
        <fullName evidence="6">DNA-binding transcriptional LysR family regulator</fullName>
    </submittedName>
</protein>
<name>A0A4R3YMS4_9FIRM</name>
<dbReference type="InterPro" id="IPR050950">
    <property type="entry name" value="HTH-type_LysR_regulators"/>
</dbReference>
<dbReference type="EMBL" id="SMCQ01000023">
    <property type="protein sequence ID" value="TCV93601.1"/>
    <property type="molecule type" value="Genomic_DNA"/>
</dbReference>
<keyword evidence="2" id="KW-0805">Transcription regulation</keyword>
<dbReference type="Proteomes" id="UP000295515">
    <property type="component" value="Unassembled WGS sequence"/>
</dbReference>
<evidence type="ECO:0000313" key="6">
    <source>
        <dbReference type="EMBL" id="TCV93601.1"/>
    </source>
</evidence>
<dbReference type="SUPFAM" id="SSF46785">
    <property type="entry name" value="Winged helix' DNA-binding domain"/>
    <property type="match status" value="1"/>
</dbReference>